<reference evidence="1 2" key="1">
    <citation type="journal article" date="2016" name="Nat. Commun.">
        <title>Thousands of microbial genomes shed light on interconnected biogeochemical processes in an aquifer system.</title>
        <authorList>
            <person name="Anantharaman K."/>
            <person name="Brown C.T."/>
            <person name="Hug L.A."/>
            <person name="Sharon I."/>
            <person name="Castelle C.J."/>
            <person name="Probst A.J."/>
            <person name="Thomas B.C."/>
            <person name="Singh A."/>
            <person name="Wilkins M.J."/>
            <person name="Karaoz U."/>
            <person name="Brodie E.L."/>
            <person name="Williams K.H."/>
            <person name="Hubbard S.S."/>
            <person name="Banfield J.F."/>
        </authorList>
    </citation>
    <scope>NUCLEOTIDE SEQUENCE [LARGE SCALE GENOMIC DNA]</scope>
</reference>
<dbReference type="AlphaFoldDB" id="A0A1G2MBD8"/>
<comment type="caution">
    <text evidence="1">The sequence shown here is derived from an EMBL/GenBank/DDBJ whole genome shotgun (WGS) entry which is preliminary data.</text>
</comment>
<gene>
    <name evidence="1" type="ORF">A2W52_01350</name>
</gene>
<dbReference type="Proteomes" id="UP000176493">
    <property type="component" value="Unassembled WGS sequence"/>
</dbReference>
<proteinExistence type="predicted"/>
<sequence>MTFSSFQKGLCSTIRANSGIEAGSFNLSNDCYSEHKNPDAHTTGCVGKTAFRKIRPLAGLTRPLALKL</sequence>
<name>A0A1G2MBD8_9BACT</name>
<evidence type="ECO:0000313" key="2">
    <source>
        <dbReference type="Proteomes" id="UP000176493"/>
    </source>
</evidence>
<evidence type="ECO:0000313" key="1">
    <source>
        <dbReference type="EMBL" id="OHA21216.1"/>
    </source>
</evidence>
<protein>
    <submittedName>
        <fullName evidence="1">Uncharacterized protein</fullName>
    </submittedName>
</protein>
<dbReference type="EMBL" id="MHRJ01000048">
    <property type="protein sequence ID" value="OHA21216.1"/>
    <property type="molecule type" value="Genomic_DNA"/>
</dbReference>
<organism evidence="1 2">
    <name type="scientific">Candidatus Taylorbacteria bacterium RIFCSPHIGHO2_02_49_25</name>
    <dbReference type="NCBI Taxonomy" id="1802305"/>
    <lineage>
        <taxon>Bacteria</taxon>
        <taxon>Candidatus Tayloriibacteriota</taxon>
    </lineage>
</organism>
<accession>A0A1G2MBD8</accession>